<dbReference type="InterPro" id="IPR023393">
    <property type="entry name" value="START-like_dom_sf"/>
</dbReference>
<comment type="caution">
    <text evidence="3">The sequence shown here is derived from an EMBL/GenBank/DDBJ whole genome shotgun (WGS) entry which is preliminary data.</text>
</comment>
<accession>A0ABS9VDQ1</accession>
<feature type="domain" description="Activator of Hsp90 ATPase homologue 1/2-like C-terminal" evidence="2">
    <location>
        <begin position="17"/>
        <end position="139"/>
    </location>
</feature>
<dbReference type="Gene3D" id="3.30.530.20">
    <property type="match status" value="1"/>
</dbReference>
<dbReference type="InterPro" id="IPR013538">
    <property type="entry name" value="ASHA1/2-like_C"/>
</dbReference>
<evidence type="ECO:0000256" key="1">
    <source>
        <dbReference type="ARBA" id="ARBA00006817"/>
    </source>
</evidence>
<evidence type="ECO:0000259" key="2">
    <source>
        <dbReference type="Pfam" id="PF08327"/>
    </source>
</evidence>
<dbReference type="Pfam" id="PF08327">
    <property type="entry name" value="AHSA1"/>
    <property type="match status" value="1"/>
</dbReference>
<dbReference type="SUPFAM" id="SSF55961">
    <property type="entry name" value="Bet v1-like"/>
    <property type="match status" value="1"/>
</dbReference>
<dbReference type="EMBL" id="JAKZGO010000011">
    <property type="protein sequence ID" value="MCH7414573.1"/>
    <property type="molecule type" value="Genomic_DNA"/>
</dbReference>
<name>A0ABS9VDQ1_9BACT</name>
<sequence length="146" mass="17554">MMKKSDPPIVVEQTFEASISTVWTVITEVEYMKLWFFDSIKGFEAKEGFETRFFVHHNKQYFLHLWKIIQVEPGKSIKYNWKYGGYEGDSTVSFELFEEGKFTRLRLTVEILEDFPDHIPEFSRESCMEGWEYLIKESLFNFFELK</sequence>
<organism evidence="3 4">
    <name type="scientific">Belliella alkalica</name>
    <dbReference type="NCBI Taxonomy" id="1730871"/>
    <lineage>
        <taxon>Bacteria</taxon>
        <taxon>Pseudomonadati</taxon>
        <taxon>Bacteroidota</taxon>
        <taxon>Cytophagia</taxon>
        <taxon>Cytophagales</taxon>
        <taxon>Cyclobacteriaceae</taxon>
        <taxon>Belliella</taxon>
    </lineage>
</organism>
<evidence type="ECO:0000313" key="4">
    <source>
        <dbReference type="Proteomes" id="UP001165430"/>
    </source>
</evidence>
<reference evidence="3" key="1">
    <citation type="submission" date="2022-03" db="EMBL/GenBank/DDBJ databases">
        <title>De novo assembled genomes of Belliella spp. (Cyclobacteriaceae) strains.</title>
        <authorList>
            <person name="Szabo A."/>
            <person name="Korponai K."/>
            <person name="Felfoldi T."/>
        </authorList>
    </citation>
    <scope>NUCLEOTIDE SEQUENCE</scope>
    <source>
        <strain evidence="3">DSM 111903</strain>
    </source>
</reference>
<dbReference type="CDD" id="cd07814">
    <property type="entry name" value="SRPBCC_CalC_Aha1-like"/>
    <property type="match status" value="1"/>
</dbReference>
<dbReference type="Proteomes" id="UP001165430">
    <property type="component" value="Unassembled WGS sequence"/>
</dbReference>
<protein>
    <submittedName>
        <fullName evidence="3">SRPBCC domain-containing protein</fullName>
    </submittedName>
</protein>
<gene>
    <name evidence="3" type="ORF">MM213_13825</name>
</gene>
<proteinExistence type="inferred from homology"/>
<comment type="similarity">
    <text evidence="1">Belongs to the AHA1 family.</text>
</comment>
<evidence type="ECO:0000313" key="3">
    <source>
        <dbReference type="EMBL" id="MCH7414573.1"/>
    </source>
</evidence>
<keyword evidence="4" id="KW-1185">Reference proteome</keyword>
<dbReference type="RefSeq" id="WP_241413112.1">
    <property type="nucleotide sequence ID" value="NZ_JAKZGO010000011.1"/>
</dbReference>